<dbReference type="RefSeq" id="WP_380080212.1">
    <property type="nucleotide sequence ID" value="NZ_JBHRZF010000191.1"/>
</dbReference>
<keyword evidence="4" id="KW-1185">Reference proteome</keyword>
<dbReference type="InterPro" id="IPR005183">
    <property type="entry name" value="DUF305_CopM-like"/>
</dbReference>
<gene>
    <name evidence="3" type="ORF">ACFOPQ_16600</name>
</gene>
<dbReference type="Pfam" id="PF03713">
    <property type="entry name" value="DUF305"/>
    <property type="match status" value="1"/>
</dbReference>
<organism evidence="3 4">
    <name type="scientific">Deinococcus antarcticus</name>
    <dbReference type="NCBI Taxonomy" id="1298767"/>
    <lineage>
        <taxon>Bacteria</taxon>
        <taxon>Thermotogati</taxon>
        <taxon>Deinococcota</taxon>
        <taxon>Deinococci</taxon>
        <taxon>Deinococcales</taxon>
        <taxon>Deinococcaceae</taxon>
        <taxon>Deinococcus</taxon>
    </lineage>
</organism>
<comment type="caution">
    <text evidence="3">The sequence shown here is derived from an EMBL/GenBank/DDBJ whole genome shotgun (WGS) entry which is preliminary data.</text>
</comment>
<dbReference type="PANTHER" id="PTHR36933:SF1">
    <property type="entry name" value="SLL0788 PROTEIN"/>
    <property type="match status" value="1"/>
</dbReference>
<accession>A0ABV8AA65</accession>
<dbReference type="InterPro" id="IPR012347">
    <property type="entry name" value="Ferritin-like"/>
</dbReference>
<evidence type="ECO:0000313" key="3">
    <source>
        <dbReference type="EMBL" id="MFC3862384.1"/>
    </source>
</evidence>
<name>A0ABV8AA65_9DEIO</name>
<proteinExistence type="predicted"/>
<reference evidence="4" key="1">
    <citation type="journal article" date="2019" name="Int. J. Syst. Evol. Microbiol.">
        <title>The Global Catalogue of Microorganisms (GCM) 10K type strain sequencing project: providing services to taxonomists for standard genome sequencing and annotation.</title>
        <authorList>
            <consortium name="The Broad Institute Genomics Platform"/>
            <consortium name="The Broad Institute Genome Sequencing Center for Infectious Disease"/>
            <person name="Wu L."/>
            <person name="Ma J."/>
        </authorList>
    </citation>
    <scope>NUCLEOTIDE SEQUENCE [LARGE SCALE GENOMIC DNA]</scope>
    <source>
        <strain evidence="4">CCTCC AB 2013263</strain>
    </source>
</reference>
<keyword evidence="1" id="KW-0732">Signal</keyword>
<evidence type="ECO:0000313" key="4">
    <source>
        <dbReference type="Proteomes" id="UP001595748"/>
    </source>
</evidence>
<evidence type="ECO:0000256" key="1">
    <source>
        <dbReference type="SAM" id="SignalP"/>
    </source>
</evidence>
<feature type="domain" description="DUF305" evidence="2">
    <location>
        <begin position="62"/>
        <end position="197"/>
    </location>
</feature>
<dbReference type="PANTHER" id="PTHR36933">
    <property type="entry name" value="SLL0788 PROTEIN"/>
    <property type="match status" value="1"/>
</dbReference>
<evidence type="ECO:0000259" key="2">
    <source>
        <dbReference type="Pfam" id="PF03713"/>
    </source>
</evidence>
<feature type="signal peptide" evidence="1">
    <location>
        <begin position="1"/>
        <end position="21"/>
    </location>
</feature>
<dbReference type="Proteomes" id="UP001595748">
    <property type="component" value="Unassembled WGS sequence"/>
</dbReference>
<sequence length="201" mass="21616">MTTRTLAAIALTTALGSLGFAQIGTPPAPVMAMMGGAGQPPMTGTGAMPGVAGMQMMHSMTDRTFLTMMIPHHQSAIQMSRAILKSTRDPQINTWATQIIADQQREITQMQGLLKEYGGPETGMTPGMLDMAGMVPAGPRSANPDVAYVQAMIPHHGMAVMMATHLLMQSTRPVMQNLARNIIAAQTNEIHAFQQYLNKVR</sequence>
<feature type="chain" id="PRO_5045297885" evidence="1">
    <location>
        <begin position="22"/>
        <end position="201"/>
    </location>
</feature>
<dbReference type="Gene3D" id="1.20.1260.10">
    <property type="match status" value="2"/>
</dbReference>
<dbReference type="EMBL" id="JBHRZF010000191">
    <property type="protein sequence ID" value="MFC3862384.1"/>
    <property type="molecule type" value="Genomic_DNA"/>
</dbReference>
<protein>
    <submittedName>
        <fullName evidence="3">DUF305 domain-containing protein</fullName>
    </submittedName>
</protein>